<dbReference type="Proteomes" id="UP000054560">
    <property type="component" value="Unassembled WGS sequence"/>
</dbReference>
<evidence type="ECO:0000313" key="1">
    <source>
        <dbReference type="EMBL" id="KNC83550.1"/>
    </source>
</evidence>
<dbReference type="RefSeq" id="XP_014157452.1">
    <property type="nucleotide sequence ID" value="XM_014301977.1"/>
</dbReference>
<reference evidence="1 2" key="1">
    <citation type="submission" date="2011-02" db="EMBL/GenBank/DDBJ databases">
        <title>The Genome Sequence of Sphaeroforma arctica JP610.</title>
        <authorList>
            <consortium name="The Broad Institute Genome Sequencing Platform"/>
            <person name="Russ C."/>
            <person name="Cuomo C."/>
            <person name="Young S.K."/>
            <person name="Zeng Q."/>
            <person name="Gargeya S."/>
            <person name="Alvarado L."/>
            <person name="Berlin A."/>
            <person name="Chapman S.B."/>
            <person name="Chen Z."/>
            <person name="Freedman E."/>
            <person name="Gellesch M."/>
            <person name="Goldberg J."/>
            <person name="Griggs A."/>
            <person name="Gujja S."/>
            <person name="Heilman E."/>
            <person name="Heiman D."/>
            <person name="Howarth C."/>
            <person name="Mehta T."/>
            <person name="Neiman D."/>
            <person name="Pearson M."/>
            <person name="Roberts A."/>
            <person name="Saif S."/>
            <person name="Shea T."/>
            <person name="Shenoy N."/>
            <person name="Sisk P."/>
            <person name="Stolte C."/>
            <person name="Sykes S."/>
            <person name="White J."/>
            <person name="Yandava C."/>
            <person name="Burger G."/>
            <person name="Gray M.W."/>
            <person name="Holland P.W.H."/>
            <person name="King N."/>
            <person name="Lang F.B.F."/>
            <person name="Roger A.J."/>
            <person name="Ruiz-Trillo I."/>
            <person name="Haas B."/>
            <person name="Nusbaum C."/>
            <person name="Birren B."/>
        </authorList>
    </citation>
    <scope>NUCLEOTIDE SEQUENCE [LARGE SCALE GENOMIC DNA]</scope>
    <source>
        <strain evidence="1 2">JP610</strain>
    </source>
</reference>
<accession>A0A0L0G397</accession>
<evidence type="ECO:0000313" key="2">
    <source>
        <dbReference type="Proteomes" id="UP000054560"/>
    </source>
</evidence>
<dbReference type="EMBL" id="KQ241825">
    <property type="protein sequence ID" value="KNC83550.1"/>
    <property type="molecule type" value="Genomic_DNA"/>
</dbReference>
<proteinExistence type="predicted"/>
<name>A0A0L0G397_9EUKA</name>
<keyword evidence="2" id="KW-1185">Reference proteome</keyword>
<gene>
    <name evidence="1" type="ORF">SARC_04197</name>
</gene>
<protein>
    <submittedName>
        <fullName evidence="1">Uncharacterized protein</fullName>
    </submittedName>
</protein>
<sequence length="142" mass="16068">MQNSEKYSWPFSKIELSYGVQVPGPDDRPTLKRSNGILFDKKAISWYMPRNNMEWDLVEETGNPTKSPQLNTLIKQVTKFELRGEGALEKIVSIGHSAQDAIDKIETAYGMQLSVSAICRALKNNKELTQVQPNPQQQQQMG</sequence>
<dbReference type="AlphaFoldDB" id="A0A0L0G397"/>
<organism evidence="1 2">
    <name type="scientific">Sphaeroforma arctica JP610</name>
    <dbReference type="NCBI Taxonomy" id="667725"/>
    <lineage>
        <taxon>Eukaryota</taxon>
        <taxon>Ichthyosporea</taxon>
        <taxon>Ichthyophonida</taxon>
        <taxon>Sphaeroforma</taxon>
    </lineage>
</organism>
<dbReference type="GeneID" id="25904701"/>